<dbReference type="GO" id="GO:0003700">
    <property type="term" value="F:DNA-binding transcription factor activity"/>
    <property type="evidence" value="ECO:0007669"/>
    <property type="project" value="InterPro"/>
</dbReference>
<evidence type="ECO:0000313" key="5">
    <source>
        <dbReference type="EMBL" id="CBA31209.1"/>
    </source>
</evidence>
<evidence type="ECO:0000256" key="3">
    <source>
        <dbReference type="ARBA" id="ARBA00023163"/>
    </source>
</evidence>
<dbReference type="InterPro" id="IPR002818">
    <property type="entry name" value="DJ-1/PfpI"/>
</dbReference>
<dbReference type="InterPro" id="IPR018060">
    <property type="entry name" value="HTH_AraC"/>
</dbReference>
<keyword evidence="3" id="KW-0804">Transcription</keyword>
<reference evidence="5" key="1">
    <citation type="journal article" date="2010" name="Nature">
        <title>The Dynamic genome of Hydra.</title>
        <authorList>
            <person name="Chapman J.A."/>
            <person name="Kirkness E.F."/>
            <person name="Simakov O."/>
            <person name="Hampson S.E."/>
            <person name="Mitros T."/>
            <person name="Weinmaier T."/>
            <person name="Rattei T."/>
            <person name="Balasubramanian P.G."/>
            <person name="Borman J."/>
            <person name="Busam D."/>
            <person name="Disbennett K."/>
            <person name="Pfannkoch C."/>
            <person name="Sumin N."/>
            <person name="Sutton G."/>
            <person name="Viswanathan L."/>
            <person name="Walenz B."/>
            <person name="Goodstein D.M."/>
            <person name="Hellsten U."/>
            <person name="Kawashima T."/>
            <person name="Prochnik S.E."/>
            <person name="Putnam N.H."/>
            <person name="Shu S."/>
            <person name="Blumberg B."/>
            <person name="Dana C.E."/>
            <person name="Gee L."/>
            <person name="Kibler D.F."/>
            <person name="Law L."/>
            <person name="Lindgens D."/>
            <person name="Martinez D.E."/>
            <person name="Peng J."/>
            <person name="Wigge P.A."/>
            <person name="Bertulat B."/>
            <person name="Guder C."/>
            <person name="Nakamura Y."/>
            <person name="Ozbek S."/>
            <person name="Watanabe H."/>
            <person name="Khalturin K."/>
            <person name="Hemmrich G."/>
            <person name="Franke A."/>
            <person name="Augustin R."/>
            <person name="Fraune S."/>
            <person name="Hayakawa E."/>
            <person name="Hayakawa S."/>
            <person name="Hirose M."/>
            <person name="Hwang J."/>
            <person name="Ikeo K."/>
            <person name="Nishimiya-Fujisawa C."/>
            <person name="Ogura A."/>
            <person name="Takahashi T."/>
            <person name="Steinmetz P.R."/>
            <person name="Zhang X."/>
            <person name="Aufschnaiter R."/>
            <person name="Eder M.K."/>
            <person name="Gorny A.K."/>
            <person name="Salvenmoser W."/>
            <person name="Heimberg A.M."/>
            <person name="Wheeler B.M."/>
            <person name="Peterson K.J."/>
            <person name="Boettger A."/>
            <person name="Tischler P."/>
            <person name="Wolf A."/>
            <person name="Gojobori T."/>
            <person name="Remington K.A."/>
            <person name="Strausberg R.L."/>
            <person name="Venter J."/>
            <person name="Technau U."/>
            <person name="Hobmayer B."/>
            <person name="Bosch T.C."/>
            <person name="Holstein T.W."/>
            <person name="Fujisawa T."/>
            <person name="Bode H.R."/>
            <person name="David C.N."/>
            <person name="Rokhsar D.S."/>
            <person name="Steele R.E."/>
        </authorList>
    </citation>
    <scope>NUCLEOTIDE SEQUENCE</scope>
</reference>
<dbReference type="Gene3D" id="3.40.50.880">
    <property type="match status" value="1"/>
</dbReference>
<gene>
    <name evidence="5" type="ORF">Csp_C27400</name>
</gene>
<proteinExistence type="predicted"/>
<dbReference type="CDD" id="cd03137">
    <property type="entry name" value="GATase1_AraC_1"/>
    <property type="match status" value="1"/>
</dbReference>
<evidence type="ECO:0000256" key="2">
    <source>
        <dbReference type="ARBA" id="ARBA00023125"/>
    </source>
</evidence>
<organism evidence="5">
    <name type="scientific">Curvibacter symbiont subsp. Hydra magnipapillata</name>
    <dbReference type="NCBI Taxonomy" id="667019"/>
    <lineage>
        <taxon>Bacteria</taxon>
        <taxon>Pseudomonadati</taxon>
        <taxon>Pseudomonadota</taxon>
        <taxon>Betaproteobacteria</taxon>
        <taxon>Burkholderiales</taxon>
        <taxon>Comamonadaceae</taxon>
        <taxon>Curvibacter</taxon>
    </lineage>
</organism>
<dbReference type="SUPFAM" id="SSF46689">
    <property type="entry name" value="Homeodomain-like"/>
    <property type="match status" value="2"/>
</dbReference>
<protein>
    <recommendedName>
        <fullName evidence="4">HTH araC/xylS-type domain-containing protein</fullName>
    </recommendedName>
</protein>
<dbReference type="Gene3D" id="1.10.10.60">
    <property type="entry name" value="Homeodomain-like"/>
    <property type="match status" value="1"/>
</dbReference>
<sequence>MQRGGGRSPRCCAWGYCRPPAHRARRHGQRCDNAAMQSLPPHAPKRVDVLVYPGFKGIEAIGAMSVFEYANIHLVQQGRPAGYVLRIVSSASGPVASDMHMQLDAQALREDDLPHTALIVGARGIEQALEANPALVAWTAAVAPRLERLVALCSGCFFLAKAGVLDGLLATTHWSVASLLQERFPAVDVQADAIYLRQGRIWTSAGVTAGIDLALALVEEDHGRSLALQVARDLVVYLKRPGGQSQFSVHLTSQSTGHAGIRDAQDWVLSHLSQPLDVAALAARAAMSERNFRRVFAKEVGSSPVQFIEAARLEAARRMLEEGDLPLKTIAARVGFASEQPLRKLFLKHLGVSPQAYRERFASALPASA</sequence>
<dbReference type="Pfam" id="PF01965">
    <property type="entry name" value="DJ-1_PfpI"/>
    <property type="match status" value="1"/>
</dbReference>
<dbReference type="AlphaFoldDB" id="C9YDG1"/>
<feature type="domain" description="HTH araC/xylS-type" evidence="4">
    <location>
        <begin position="262"/>
        <end position="360"/>
    </location>
</feature>
<accession>C9YDG1</accession>
<dbReference type="InterPro" id="IPR009057">
    <property type="entry name" value="Homeodomain-like_sf"/>
</dbReference>
<dbReference type="InterPro" id="IPR052158">
    <property type="entry name" value="INH-QAR"/>
</dbReference>
<dbReference type="SUPFAM" id="SSF52317">
    <property type="entry name" value="Class I glutamine amidotransferase-like"/>
    <property type="match status" value="1"/>
</dbReference>
<dbReference type="GO" id="GO:0043565">
    <property type="term" value="F:sequence-specific DNA binding"/>
    <property type="evidence" value="ECO:0007669"/>
    <property type="project" value="InterPro"/>
</dbReference>
<dbReference type="InterPro" id="IPR029062">
    <property type="entry name" value="Class_I_gatase-like"/>
</dbReference>
<dbReference type="EMBL" id="FN543105">
    <property type="protein sequence ID" value="CBA31209.1"/>
    <property type="molecule type" value="Genomic_DNA"/>
</dbReference>
<dbReference type="InterPro" id="IPR018062">
    <property type="entry name" value="HTH_AraC-typ_CS"/>
</dbReference>
<dbReference type="PROSITE" id="PS01124">
    <property type="entry name" value="HTH_ARAC_FAMILY_2"/>
    <property type="match status" value="1"/>
</dbReference>
<dbReference type="Pfam" id="PF12833">
    <property type="entry name" value="HTH_18"/>
    <property type="match status" value="1"/>
</dbReference>
<keyword evidence="1" id="KW-0805">Transcription regulation</keyword>
<keyword evidence="2" id="KW-0238">DNA-binding</keyword>
<name>C9YDG1_CURXX</name>
<dbReference type="PANTHER" id="PTHR43130">
    <property type="entry name" value="ARAC-FAMILY TRANSCRIPTIONAL REGULATOR"/>
    <property type="match status" value="1"/>
</dbReference>
<evidence type="ECO:0000259" key="4">
    <source>
        <dbReference type="PROSITE" id="PS01124"/>
    </source>
</evidence>
<dbReference type="SMART" id="SM00342">
    <property type="entry name" value="HTH_ARAC"/>
    <property type="match status" value="1"/>
</dbReference>
<evidence type="ECO:0000256" key="1">
    <source>
        <dbReference type="ARBA" id="ARBA00023015"/>
    </source>
</evidence>
<dbReference type="PROSITE" id="PS00041">
    <property type="entry name" value="HTH_ARAC_FAMILY_1"/>
    <property type="match status" value="1"/>
</dbReference>
<dbReference type="PANTHER" id="PTHR43130:SF3">
    <property type="entry name" value="HTH-TYPE TRANSCRIPTIONAL REGULATOR RV1931C"/>
    <property type="match status" value="1"/>
</dbReference>